<keyword evidence="5" id="KW-0998">Cell outer membrane</keyword>
<evidence type="ECO:0000256" key="2">
    <source>
        <dbReference type="ARBA" id="ARBA00005722"/>
    </source>
</evidence>
<comment type="caution">
    <text evidence="7">The sequence shown here is derived from an EMBL/GenBank/DDBJ whole genome shotgun (WGS) entry which is preliminary data.</text>
</comment>
<keyword evidence="4" id="KW-0472">Membrane</keyword>
<feature type="signal peptide" evidence="6">
    <location>
        <begin position="1"/>
        <end position="28"/>
    </location>
</feature>
<dbReference type="AlphaFoldDB" id="A0A254N4Z4"/>
<dbReference type="PANTHER" id="PTHR38776">
    <property type="entry name" value="MLTA-INTERACTING PROTEIN-RELATED"/>
    <property type="match status" value="1"/>
</dbReference>
<keyword evidence="8" id="KW-1185">Reference proteome</keyword>
<evidence type="ECO:0000256" key="3">
    <source>
        <dbReference type="ARBA" id="ARBA00022729"/>
    </source>
</evidence>
<evidence type="ECO:0000256" key="4">
    <source>
        <dbReference type="ARBA" id="ARBA00023136"/>
    </source>
</evidence>
<evidence type="ECO:0000313" key="7">
    <source>
        <dbReference type="EMBL" id="OWR03141.1"/>
    </source>
</evidence>
<sequence length="261" mass="28827">MTPTLMKRSTRALLTAGLLATTPWASQAQPTGDDSQEGRSRWGLGLAVMPEIKPYRDFDGKTEVWPLITFENRWVRVFGPGLEFKLGRSGPLTYGLTLAYAGDGYKSSDAPILTSMDRRRASAWLGGRLGLQTSWAQFSAEWSADTLSYSKGQRLRLGAERRFSLGEFGLTPRLTATWMDSKYVDYYYGVRGNEVIPGRAAYSAGSTVNTELGLRVDYRIAPEQVLFADVSATALGSAIKSSPLVDRSTLPGVRLGWLYRF</sequence>
<accession>A0A254N4Z4</accession>
<dbReference type="PANTHER" id="PTHR38776:SF1">
    <property type="entry name" value="MLTA-INTERACTING PROTEIN-RELATED"/>
    <property type="match status" value="1"/>
</dbReference>
<feature type="chain" id="PRO_5012693671" description="Structural protein MipA" evidence="6">
    <location>
        <begin position="29"/>
        <end position="261"/>
    </location>
</feature>
<dbReference type="RefSeq" id="WP_088484295.1">
    <property type="nucleotide sequence ID" value="NZ_NISI01000006.1"/>
</dbReference>
<evidence type="ECO:0008006" key="9">
    <source>
        <dbReference type="Google" id="ProtNLM"/>
    </source>
</evidence>
<dbReference type="InterPro" id="IPR010583">
    <property type="entry name" value="MipA"/>
</dbReference>
<name>A0A254N4Z4_9BURK</name>
<dbReference type="Proteomes" id="UP000197446">
    <property type="component" value="Unassembled WGS sequence"/>
</dbReference>
<evidence type="ECO:0000256" key="6">
    <source>
        <dbReference type="SAM" id="SignalP"/>
    </source>
</evidence>
<gene>
    <name evidence="7" type="ORF">CDO81_16390</name>
</gene>
<reference evidence="7 8" key="1">
    <citation type="journal article" date="2007" name="Int. J. Syst. Evol. Microbiol.">
        <title>Description of Pelomonas aquatica sp. nov. and Pelomonas puraquae sp. nov., isolated from industrial and haemodialysis water.</title>
        <authorList>
            <person name="Gomila M."/>
            <person name="Bowien B."/>
            <person name="Falsen E."/>
            <person name="Moore E.R."/>
            <person name="Lalucat J."/>
        </authorList>
    </citation>
    <scope>NUCLEOTIDE SEQUENCE [LARGE SCALE GENOMIC DNA]</scope>
    <source>
        <strain evidence="7 8">CCUG 52769</strain>
    </source>
</reference>
<evidence type="ECO:0000256" key="1">
    <source>
        <dbReference type="ARBA" id="ARBA00004442"/>
    </source>
</evidence>
<proteinExistence type="inferred from homology"/>
<dbReference type="EMBL" id="NISI01000006">
    <property type="protein sequence ID" value="OWR03141.1"/>
    <property type="molecule type" value="Genomic_DNA"/>
</dbReference>
<evidence type="ECO:0000256" key="5">
    <source>
        <dbReference type="ARBA" id="ARBA00023237"/>
    </source>
</evidence>
<dbReference type="GO" id="GO:0009279">
    <property type="term" value="C:cell outer membrane"/>
    <property type="evidence" value="ECO:0007669"/>
    <property type="project" value="UniProtKB-SubCell"/>
</dbReference>
<keyword evidence="3 6" id="KW-0732">Signal</keyword>
<organism evidence="7 8">
    <name type="scientific">Roseateles puraquae</name>
    <dbReference type="NCBI Taxonomy" id="431059"/>
    <lineage>
        <taxon>Bacteria</taxon>
        <taxon>Pseudomonadati</taxon>
        <taxon>Pseudomonadota</taxon>
        <taxon>Betaproteobacteria</taxon>
        <taxon>Burkholderiales</taxon>
        <taxon>Sphaerotilaceae</taxon>
        <taxon>Roseateles</taxon>
    </lineage>
</organism>
<dbReference type="Pfam" id="PF06629">
    <property type="entry name" value="MipA"/>
    <property type="match status" value="1"/>
</dbReference>
<comment type="similarity">
    <text evidence="2">Belongs to the MipA/OmpV family.</text>
</comment>
<dbReference type="OrthoDB" id="8562138at2"/>
<comment type="subcellular location">
    <subcellularLocation>
        <location evidence="1">Cell outer membrane</location>
    </subcellularLocation>
</comment>
<evidence type="ECO:0000313" key="8">
    <source>
        <dbReference type="Proteomes" id="UP000197446"/>
    </source>
</evidence>
<protein>
    <recommendedName>
        <fullName evidence="9">Structural protein MipA</fullName>
    </recommendedName>
</protein>